<organism evidence="1 2">
    <name type="scientific">Frankliniella occidentalis</name>
    <name type="common">Western flower thrips</name>
    <name type="synonym">Euthrips occidentalis</name>
    <dbReference type="NCBI Taxonomy" id="133901"/>
    <lineage>
        <taxon>Eukaryota</taxon>
        <taxon>Metazoa</taxon>
        <taxon>Ecdysozoa</taxon>
        <taxon>Arthropoda</taxon>
        <taxon>Hexapoda</taxon>
        <taxon>Insecta</taxon>
        <taxon>Pterygota</taxon>
        <taxon>Neoptera</taxon>
        <taxon>Paraneoptera</taxon>
        <taxon>Thysanoptera</taxon>
        <taxon>Terebrantia</taxon>
        <taxon>Thripoidea</taxon>
        <taxon>Thripidae</taxon>
        <taxon>Frankliniella</taxon>
    </lineage>
</organism>
<reference evidence="2" key="1">
    <citation type="journal article" date="2018" name="Proc. Natl. Acad. Sci. U.S.A.">
        <title>Phylogenomics and the evolution of hemipteroid insects.</title>
        <authorList>
            <person name="Johnson K.P."/>
            <person name="Dietrich C.H."/>
            <person name="Friedrich F."/>
            <person name="Beutel R.G."/>
            <person name="Wipfler B."/>
            <person name="Peters R.S."/>
            <person name="Allen J.M."/>
            <person name="Petersen M."/>
            <person name="Donath A."/>
            <person name="Walden K.K."/>
            <person name="Kozlov A.M."/>
            <person name="Podsiadlowski L."/>
            <person name="Mayer C."/>
            <person name="Meusemann K."/>
            <person name="Vasilikopoulos A."/>
            <person name="Waterhouse R.M."/>
            <person name="Cameron S.L."/>
            <person name="Weirauch C."/>
            <person name="Swanson D.R."/>
            <person name="Percy D.M."/>
            <person name="Hardy N.B."/>
            <person name="Terry I."/>
            <person name="Liu S."/>
            <person name="Zhou X."/>
            <person name="Misof B."/>
            <person name="Robertson H.M."/>
            <person name="Yoshizawa K."/>
        </authorList>
    </citation>
    <scope>NUCLEOTIDE SEQUENCE</scope>
    <source>
        <tissue evidence="2">Whole organism</tissue>
    </source>
</reference>
<dbReference type="RefSeq" id="XP_052119470.1">
    <property type="nucleotide sequence ID" value="XM_052263510.1"/>
</dbReference>
<dbReference type="Proteomes" id="UP000504606">
    <property type="component" value="Unplaced"/>
</dbReference>
<protein>
    <submittedName>
        <fullName evidence="2">Uncharacterized protein LOC113213856</fullName>
    </submittedName>
</protein>
<proteinExistence type="predicted"/>
<dbReference type="AlphaFoldDB" id="A0A9C6TSM5"/>
<evidence type="ECO:0000313" key="2">
    <source>
        <dbReference type="RefSeq" id="XP_052119470.1"/>
    </source>
</evidence>
<evidence type="ECO:0000313" key="1">
    <source>
        <dbReference type="Proteomes" id="UP000504606"/>
    </source>
</evidence>
<gene>
    <name evidence="2" type="primary">LOC113213856</name>
</gene>
<name>A0A9C6TSM5_FRAOC</name>
<dbReference type="GeneID" id="113213856"/>
<reference evidence="2" key="2">
    <citation type="submission" date="2025-08" db="UniProtKB">
        <authorList>
            <consortium name="RefSeq"/>
        </authorList>
    </citation>
    <scope>IDENTIFICATION</scope>
    <source>
        <tissue evidence="2">Whole organism</tissue>
    </source>
</reference>
<sequence length="118" mass="13890">MSMSRICQDLNVEVTERLKMLIQQANHPDLSSCEIVWDGLDDDSDDDEGDFMSYFLIPSSEQVSDLSELCKSVFNEYVFSFRQRSYFILYEQECFAVGVKDGQYVSRRQYRLLVKELR</sequence>
<accession>A0A9C6TSM5</accession>
<dbReference type="KEGG" id="foc:113213856"/>
<keyword evidence="1" id="KW-1185">Reference proteome</keyword>